<keyword evidence="1 2" id="KW-0238">DNA-binding</keyword>
<dbReference type="EMBL" id="JASGBQ010000007">
    <property type="protein sequence ID" value="MDI9242083.1"/>
    <property type="molecule type" value="Genomic_DNA"/>
</dbReference>
<organism evidence="4 5">
    <name type="scientific">Fusibacillus kribbianus</name>
    <dbReference type="NCBI Taxonomy" id="3044208"/>
    <lineage>
        <taxon>Bacteria</taxon>
        <taxon>Bacillati</taxon>
        <taxon>Bacillota</taxon>
        <taxon>Clostridia</taxon>
        <taxon>Lachnospirales</taxon>
        <taxon>Lachnospiraceae</taxon>
        <taxon>Fusibacillus</taxon>
    </lineage>
</organism>
<dbReference type="InterPro" id="IPR009057">
    <property type="entry name" value="Homeodomain-like_sf"/>
</dbReference>
<gene>
    <name evidence="4" type="ORF">QJ036_06265</name>
</gene>
<evidence type="ECO:0000259" key="3">
    <source>
        <dbReference type="PROSITE" id="PS50977"/>
    </source>
</evidence>
<dbReference type="Gene3D" id="1.10.357.10">
    <property type="entry name" value="Tetracycline Repressor, domain 2"/>
    <property type="match status" value="1"/>
</dbReference>
<evidence type="ECO:0000313" key="5">
    <source>
        <dbReference type="Proteomes" id="UP001300383"/>
    </source>
</evidence>
<dbReference type="SUPFAM" id="SSF46689">
    <property type="entry name" value="Homeodomain-like"/>
    <property type="match status" value="1"/>
</dbReference>
<dbReference type="PROSITE" id="PS50977">
    <property type="entry name" value="HTH_TETR_2"/>
    <property type="match status" value="1"/>
</dbReference>
<protein>
    <submittedName>
        <fullName evidence="4">TetR/AcrR family transcriptional regulator</fullName>
    </submittedName>
</protein>
<dbReference type="Pfam" id="PF00440">
    <property type="entry name" value="TetR_N"/>
    <property type="match status" value="1"/>
</dbReference>
<sequence>MNKGTASKKERLYECVWQLHLKGTDLGQIRMSEVAELSGIPKGTIYEHFRSKDQLIAESVVWFLEKEAKELQRRITEADSFDVRMDVVLEWVASPSGRSLLMKDFADDGRLPEGLRREFLRCGQESGMCSVCLNGTEMVTKALEEAGKKEGILTDGSQLARKTALYSTLAPVVMYTMFPERYEETCWEKVKVHAKRIFVAAFETD</sequence>
<dbReference type="Proteomes" id="UP001300383">
    <property type="component" value="Unassembled WGS sequence"/>
</dbReference>
<name>A0AAP4F0M0_9FIRM</name>
<feature type="domain" description="HTH tetR-type" evidence="3">
    <location>
        <begin position="6"/>
        <end position="67"/>
    </location>
</feature>
<dbReference type="InterPro" id="IPR001647">
    <property type="entry name" value="HTH_TetR"/>
</dbReference>
<evidence type="ECO:0000256" key="2">
    <source>
        <dbReference type="PROSITE-ProRule" id="PRU00335"/>
    </source>
</evidence>
<keyword evidence="5" id="KW-1185">Reference proteome</keyword>
<proteinExistence type="predicted"/>
<accession>A0AAP4F0M0</accession>
<reference evidence="4 5" key="1">
    <citation type="submission" date="2023-05" db="EMBL/GenBank/DDBJ databases">
        <title>[ruminococcus] sp. nov., isolated from a pig farm feces dump.</title>
        <authorList>
            <person name="Chang Y.-H."/>
        </authorList>
    </citation>
    <scope>NUCLEOTIDE SEQUENCE [LARGE SCALE GENOMIC DNA]</scope>
    <source>
        <strain evidence="4 5">YH-rum2234</strain>
    </source>
</reference>
<comment type="caution">
    <text evidence="4">The sequence shown here is derived from an EMBL/GenBank/DDBJ whole genome shotgun (WGS) entry which is preliminary data.</text>
</comment>
<feature type="DNA-binding region" description="H-T-H motif" evidence="2">
    <location>
        <begin position="30"/>
        <end position="49"/>
    </location>
</feature>
<evidence type="ECO:0000256" key="1">
    <source>
        <dbReference type="ARBA" id="ARBA00023125"/>
    </source>
</evidence>
<dbReference type="GO" id="GO:0003677">
    <property type="term" value="F:DNA binding"/>
    <property type="evidence" value="ECO:0007669"/>
    <property type="project" value="UniProtKB-UniRule"/>
</dbReference>
<evidence type="ECO:0000313" key="4">
    <source>
        <dbReference type="EMBL" id="MDI9242083.1"/>
    </source>
</evidence>
<dbReference type="RefSeq" id="WP_283230587.1">
    <property type="nucleotide sequence ID" value="NZ_JASGBQ010000007.1"/>
</dbReference>
<dbReference type="AlphaFoldDB" id="A0AAP4F0M0"/>